<keyword evidence="3" id="KW-1185">Reference proteome</keyword>
<name>A0A518V4E5_BRELA</name>
<proteinExistence type="predicted"/>
<evidence type="ECO:0008006" key="4">
    <source>
        <dbReference type="Google" id="ProtNLM"/>
    </source>
</evidence>
<dbReference type="InterPro" id="IPR011010">
    <property type="entry name" value="DNA_brk_join_enz"/>
</dbReference>
<dbReference type="EMBL" id="CP033464">
    <property type="protein sequence ID" value="QDX91854.1"/>
    <property type="molecule type" value="Genomic_DNA"/>
</dbReference>
<protein>
    <recommendedName>
        <fullName evidence="4">Tyr recombinase domain-containing protein</fullName>
    </recommendedName>
</protein>
<dbReference type="OrthoDB" id="107900at2"/>
<sequence>MALCRELVGGGVDIATVVELDGHADINMTRRYAKPTAIELERAIEKAFHA</sequence>
<dbReference type="Proteomes" id="UP000319432">
    <property type="component" value="Chromosome"/>
</dbReference>
<evidence type="ECO:0000313" key="3">
    <source>
        <dbReference type="Proteomes" id="UP000319432"/>
    </source>
</evidence>
<evidence type="ECO:0000256" key="1">
    <source>
        <dbReference type="ARBA" id="ARBA00023172"/>
    </source>
</evidence>
<dbReference type="GO" id="GO:0003677">
    <property type="term" value="F:DNA binding"/>
    <property type="evidence" value="ECO:0007669"/>
    <property type="project" value="InterPro"/>
</dbReference>
<dbReference type="GO" id="GO:0015074">
    <property type="term" value="P:DNA integration"/>
    <property type="evidence" value="ECO:0007669"/>
    <property type="project" value="InterPro"/>
</dbReference>
<accession>A0A518V4E5</accession>
<dbReference type="Gene3D" id="1.10.443.10">
    <property type="entry name" value="Intergrase catalytic core"/>
    <property type="match status" value="1"/>
</dbReference>
<dbReference type="SUPFAM" id="SSF56349">
    <property type="entry name" value="DNA breaking-rejoining enzymes"/>
    <property type="match status" value="1"/>
</dbReference>
<organism evidence="2 3">
    <name type="scientific">Brevibacillus laterosporus</name>
    <name type="common">Bacillus laterosporus</name>
    <dbReference type="NCBI Taxonomy" id="1465"/>
    <lineage>
        <taxon>Bacteria</taxon>
        <taxon>Bacillati</taxon>
        <taxon>Bacillota</taxon>
        <taxon>Bacilli</taxon>
        <taxon>Bacillales</taxon>
        <taxon>Paenibacillaceae</taxon>
        <taxon>Brevibacillus</taxon>
    </lineage>
</organism>
<reference evidence="2 3" key="1">
    <citation type="submission" date="2018-11" db="EMBL/GenBank/DDBJ databases">
        <title>Phylogenetic determinants of toxin gene distribution in genomes of Brevibacillus laterosporus.</title>
        <authorList>
            <person name="Glare T.R."/>
            <person name="Durrant A."/>
            <person name="Berry C."/>
            <person name="Palma L."/>
            <person name="Ormskirk M."/>
            <person name="Cox M.O."/>
        </authorList>
    </citation>
    <scope>NUCLEOTIDE SEQUENCE [LARGE SCALE GENOMIC DNA]</scope>
    <source>
        <strain evidence="2 3">1821L</strain>
    </source>
</reference>
<gene>
    <name evidence="2" type="ORF">EEL30_05430</name>
</gene>
<dbReference type="GO" id="GO:0006310">
    <property type="term" value="P:DNA recombination"/>
    <property type="evidence" value="ECO:0007669"/>
    <property type="project" value="UniProtKB-KW"/>
</dbReference>
<dbReference type="InterPro" id="IPR013762">
    <property type="entry name" value="Integrase-like_cat_sf"/>
</dbReference>
<keyword evidence="1" id="KW-0233">DNA recombination</keyword>
<dbReference type="AlphaFoldDB" id="A0A518V4E5"/>
<evidence type="ECO:0000313" key="2">
    <source>
        <dbReference type="EMBL" id="QDX91854.1"/>
    </source>
</evidence>